<dbReference type="GO" id="GO:0005436">
    <property type="term" value="F:sodium:phosphate symporter activity"/>
    <property type="evidence" value="ECO:0007669"/>
    <property type="project" value="InterPro"/>
</dbReference>
<evidence type="ECO:0000313" key="9">
    <source>
        <dbReference type="EMBL" id="TMW63320.1"/>
    </source>
</evidence>
<evidence type="ECO:0008006" key="11">
    <source>
        <dbReference type="Google" id="ProtNLM"/>
    </source>
</evidence>
<dbReference type="Proteomes" id="UP000794436">
    <property type="component" value="Unassembled WGS sequence"/>
</dbReference>
<feature type="transmembrane region" description="Helical" evidence="8">
    <location>
        <begin position="274"/>
        <end position="299"/>
    </location>
</feature>
<dbReference type="NCBIfam" id="NF037997">
    <property type="entry name" value="Na_Pi_symport"/>
    <property type="match status" value="2"/>
</dbReference>
<evidence type="ECO:0000256" key="6">
    <source>
        <dbReference type="ARBA" id="ARBA00023136"/>
    </source>
</evidence>
<dbReference type="InterPro" id="IPR003841">
    <property type="entry name" value="Na/Pi_transpt"/>
</dbReference>
<dbReference type="PANTHER" id="PTHR10010:SF46">
    <property type="entry name" value="SODIUM-DEPENDENT PHOSPHATE TRANSPORT PROTEIN 2B"/>
    <property type="match status" value="1"/>
</dbReference>
<feature type="transmembrane region" description="Helical" evidence="8">
    <location>
        <begin position="104"/>
        <end position="134"/>
    </location>
</feature>
<gene>
    <name evidence="9" type="ORF">Poli38472_002261</name>
</gene>
<keyword evidence="6 8" id="KW-0472">Membrane</keyword>
<evidence type="ECO:0000256" key="3">
    <source>
        <dbReference type="ARBA" id="ARBA00022475"/>
    </source>
</evidence>
<keyword evidence="4 8" id="KW-0812">Transmembrane</keyword>
<feature type="transmembrane region" description="Helical" evidence="8">
    <location>
        <begin position="423"/>
        <end position="451"/>
    </location>
</feature>
<dbReference type="OrthoDB" id="67833at2759"/>
<feature type="transmembrane region" description="Helical" evidence="8">
    <location>
        <begin position="146"/>
        <end position="165"/>
    </location>
</feature>
<protein>
    <recommendedName>
        <fullName evidence="11">Sodium-dependent phosphate transporter</fullName>
    </recommendedName>
</protein>
<keyword evidence="5 8" id="KW-1133">Transmembrane helix</keyword>
<feature type="transmembrane region" description="Helical" evidence="8">
    <location>
        <begin position="457"/>
        <end position="481"/>
    </location>
</feature>
<sequence>MRKSQRRSTANESRVYTITEFVSTPASDPSFEQSKYALADYQDEVVEDEFQGQTSWRDVFSVILHVIFALCALYFFLVGIKLIGDGLTLALGCNTKDAFDFTDYPIQGLVIGTVATALIHSSSTVTSITVALVGTGAMTIRQAVPVVMGANIGTCITCILVAFAHVGDIERFERAMAAATVHDMYNIWSVIVMFPIEILFHPLEKLSIAMSDAKVSSGSFESPIDAIVDPFSELLLVVDKNGISDVATGKATCEAGHSFLIGGGFNKTSLRDGAAGGIVAAIGFVFLICALFTLVKMMAKVFLGTTRRVIARALEYNGYLNILIGTALTFAVHSSTLVTSTLTPLAGLGVITLEQVYPLAIGANLGTTATALLASLVAAKSNAVAIALVHLWFNIFGIFLFYPIPITRRPILSWARNTAAWSAAWPFSALIFVAMCFLIVPGVLLGLAYLLTASSTAATIVGWVFLTLILSVLVVFFFWYVRKGGRERWHGFLERKRLERQRHEEQEDAQDELVEPEREDQYHGQLV</sequence>
<evidence type="ECO:0000256" key="8">
    <source>
        <dbReference type="SAM" id="Phobius"/>
    </source>
</evidence>
<feature type="compositionally biased region" description="Basic and acidic residues" evidence="7">
    <location>
        <begin position="515"/>
        <end position="527"/>
    </location>
</feature>
<proteinExistence type="inferred from homology"/>
<accession>A0A8K1CIG4</accession>
<evidence type="ECO:0000256" key="2">
    <source>
        <dbReference type="ARBA" id="ARBA00005808"/>
    </source>
</evidence>
<dbReference type="GO" id="GO:0005886">
    <property type="term" value="C:plasma membrane"/>
    <property type="evidence" value="ECO:0007669"/>
    <property type="project" value="UniProtKB-SubCell"/>
</dbReference>
<feature type="transmembrane region" description="Helical" evidence="8">
    <location>
        <begin position="59"/>
        <end position="84"/>
    </location>
</feature>
<dbReference type="AlphaFoldDB" id="A0A8K1CIG4"/>
<organism evidence="9 10">
    <name type="scientific">Pythium oligandrum</name>
    <name type="common">Mycoparasitic fungus</name>
    <dbReference type="NCBI Taxonomy" id="41045"/>
    <lineage>
        <taxon>Eukaryota</taxon>
        <taxon>Sar</taxon>
        <taxon>Stramenopiles</taxon>
        <taxon>Oomycota</taxon>
        <taxon>Peronosporomycetes</taxon>
        <taxon>Pythiales</taxon>
        <taxon>Pythiaceae</taxon>
        <taxon>Pythium</taxon>
    </lineage>
</organism>
<reference evidence="9" key="1">
    <citation type="submission" date="2019-03" db="EMBL/GenBank/DDBJ databases">
        <title>Long read genome sequence of the mycoparasitic Pythium oligandrum ATCC 38472 isolated from sugarbeet rhizosphere.</title>
        <authorList>
            <person name="Gaulin E."/>
        </authorList>
    </citation>
    <scope>NUCLEOTIDE SEQUENCE</scope>
    <source>
        <strain evidence="9">ATCC 38472_TT</strain>
    </source>
</reference>
<keyword evidence="3" id="KW-1003">Cell membrane</keyword>
<comment type="similarity">
    <text evidence="2">Belongs to the SLC34A transporter family.</text>
</comment>
<dbReference type="PANTHER" id="PTHR10010">
    <property type="entry name" value="SOLUTE CARRIER FAMILY 34 SODIUM PHOSPHATE , MEMBER 2-RELATED"/>
    <property type="match status" value="1"/>
</dbReference>
<evidence type="ECO:0000256" key="1">
    <source>
        <dbReference type="ARBA" id="ARBA00004651"/>
    </source>
</evidence>
<evidence type="ECO:0000256" key="5">
    <source>
        <dbReference type="ARBA" id="ARBA00022989"/>
    </source>
</evidence>
<feature type="transmembrane region" description="Helical" evidence="8">
    <location>
        <begin position="319"/>
        <end position="344"/>
    </location>
</feature>
<evidence type="ECO:0000256" key="4">
    <source>
        <dbReference type="ARBA" id="ARBA00022692"/>
    </source>
</evidence>
<dbReference type="EMBL" id="SPLM01000072">
    <property type="protein sequence ID" value="TMW63320.1"/>
    <property type="molecule type" value="Genomic_DNA"/>
</dbReference>
<dbReference type="GO" id="GO:0044341">
    <property type="term" value="P:sodium-dependent phosphate transport"/>
    <property type="evidence" value="ECO:0007669"/>
    <property type="project" value="InterPro"/>
</dbReference>
<dbReference type="Pfam" id="PF02690">
    <property type="entry name" value="Na_Pi_cotrans"/>
    <property type="match status" value="2"/>
</dbReference>
<feature type="region of interest" description="Disordered" evidence="7">
    <location>
        <begin position="503"/>
        <end position="527"/>
    </location>
</feature>
<comment type="subcellular location">
    <subcellularLocation>
        <location evidence="1">Cell membrane</location>
        <topology evidence="1">Multi-pass membrane protein</topology>
    </subcellularLocation>
</comment>
<evidence type="ECO:0000313" key="10">
    <source>
        <dbReference type="Proteomes" id="UP000794436"/>
    </source>
</evidence>
<comment type="caution">
    <text evidence="9">The sequence shown here is derived from an EMBL/GenBank/DDBJ whole genome shotgun (WGS) entry which is preliminary data.</text>
</comment>
<keyword evidence="10" id="KW-1185">Reference proteome</keyword>
<feature type="transmembrane region" description="Helical" evidence="8">
    <location>
        <begin position="383"/>
        <end position="402"/>
    </location>
</feature>
<name>A0A8K1CIG4_PYTOL</name>
<evidence type="ECO:0000256" key="7">
    <source>
        <dbReference type="SAM" id="MobiDB-lite"/>
    </source>
</evidence>